<evidence type="ECO:0000313" key="3">
    <source>
        <dbReference type="EMBL" id="SHI85641.1"/>
    </source>
</evidence>
<keyword evidence="4" id="KW-1185">Reference proteome</keyword>
<name>A0A1M6EJK7_9FLAO</name>
<dbReference type="InterPro" id="IPR005532">
    <property type="entry name" value="SUMF_dom"/>
</dbReference>
<dbReference type="PANTHER" id="PTHR23150">
    <property type="entry name" value="SULFATASE MODIFYING FACTOR 1, 2"/>
    <property type="match status" value="1"/>
</dbReference>
<dbReference type="InterPro" id="IPR042095">
    <property type="entry name" value="SUMF_sf"/>
</dbReference>
<evidence type="ECO:0000313" key="4">
    <source>
        <dbReference type="Proteomes" id="UP000184232"/>
    </source>
</evidence>
<dbReference type="AlphaFoldDB" id="A0A1M6EJK7"/>
<dbReference type="SUPFAM" id="SSF56436">
    <property type="entry name" value="C-type lectin-like"/>
    <property type="match status" value="1"/>
</dbReference>
<feature type="chain" id="PRO_5012838900" evidence="1">
    <location>
        <begin position="24"/>
        <end position="503"/>
    </location>
</feature>
<protein>
    <submittedName>
        <fullName evidence="3">Formylglycine-generating enzyme, required for sulfatase activity, contains SUMF1/FGE domain</fullName>
    </submittedName>
</protein>
<keyword evidence="1" id="KW-0732">Signal</keyword>
<dbReference type="STRING" id="683124.SAMN05444337_0960"/>
<organism evidence="3 4">
    <name type="scientific">Flavobacterium haoranii</name>
    <dbReference type="NCBI Taxonomy" id="683124"/>
    <lineage>
        <taxon>Bacteria</taxon>
        <taxon>Pseudomonadati</taxon>
        <taxon>Bacteroidota</taxon>
        <taxon>Flavobacteriia</taxon>
        <taxon>Flavobacteriales</taxon>
        <taxon>Flavobacteriaceae</taxon>
        <taxon>Flavobacterium</taxon>
    </lineage>
</organism>
<evidence type="ECO:0000256" key="1">
    <source>
        <dbReference type="SAM" id="SignalP"/>
    </source>
</evidence>
<feature type="domain" description="Sulfatase-modifying factor enzyme-like" evidence="2">
    <location>
        <begin position="244"/>
        <end position="415"/>
    </location>
</feature>
<gene>
    <name evidence="3" type="ORF">SAMN05444337_0960</name>
</gene>
<dbReference type="InterPro" id="IPR051043">
    <property type="entry name" value="Sulfatase_Mod_Factor_Kinase"/>
</dbReference>
<dbReference type="Gene3D" id="3.90.1580.10">
    <property type="entry name" value="paralog of FGE (formylglycine-generating enzyme)"/>
    <property type="match status" value="1"/>
</dbReference>
<evidence type="ECO:0000259" key="2">
    <source>
        <dbReference type="Pfam" id="PF03781"/>
    </source>
</evidence>
<proteinExistence type="predicted"/>
<dbReference type="EMBL" id="FQZH01000001">
    <property type="protein sequence ID" value="SHI85641.1"/>
    <property type="molecule type" value="Genomic_DNA"/>
</dbReference>
<dbReference type="InterPro" id="IPR016187">
    <property type="entry name" value="CTDL_fold"/>
</dbReference>
<reference evidence="3 4" key="1">
    <citation type="submission" date="2016-11" db="EMBL/GenBank/DDBJ databases">
        <authorList>
            <person name="Jaros S."/>
            <person name="Januszkiewicz K."/>
            <person name="Wedrychowicz H."/>
        </authorList>
    </citation>
    <scope>NUCLEOTIDE SEQUENCE [LARGE SCALE GENOMIC DNA]</scope>
    <source>
        <strain evidence="3 4">DSM 22807</strain>
    </source>
</reference>
<accession>A0A1M6EJK7</accession>
<dbReference type="PANTHER" id="PTHR23150:SF19">
    <property type="entry name" value="FORMYLGLYCINE-GENERATING ENZYME"/>
    <property type="match status" value="1"/>
</dbReference>
<dbReference type="Pfam" id="PF03781">
    <property type="entry name" value="FGE-sulfatase"/>
    <property type="match status" value="1"/>
</dbReference>
<dbReference type="OrthoDB" id="9768004at2"/>
<feature type="signal peptide" evidence="1">
    <location>
        <begin position="1"/>
        <end position="23"/>
    </location>
</feature>
<dbReference type="Proteomes" id="UP000184232">
    <property type="component" value="Unassembled WGS sequence"/>
</dbReference>
<sequence length="503" mass="57167">MTNMKKLLFSLFISLTLVSTIHAQDALAKIEYGNADEAYQKGEYKKALEHLDKIKKHLGGTNATVMYLEILTSYYALPYFLEDNDVKNYLDYSKYDLDNFNYLTQIRTMAYLASQGKTFKPSEVENKTPVINFLTESGLNEALTVQKITKLTKTYISKFSKSAPLEKIKEIRDIQKKIDPSAIAIELIIEGLYAIENKEWDNGISLINKACEAGNKFAVIKARILKAKDMILNHRDEIVQNILNNMVLVEGGTFKMGNNQYKNQKEHNVILSNFNINKYEVTNLEYYAVVGGVEEEGMHNYFLKYYNFPIEITTRSVIEKFIKELNQLTNRNFILPTEAQWEYAARGGNMTQNYQYSGSNNVNEVAFFENEEKTTKLVVGGSKKPNELGLYDMSGNITEICQDLYDEKFYNSSNNAKDPICTKTKFVEVVESSVEQVTNVFGMPKSSTYSNIHELKPEAKTSAGIVGRFGVKNISDRSFIFCLSSKSATARVGFRLAEKLPSE</sequence>
<dbReference type="GO" id="GO:0120147">
    <property type="term" value="F:formylglycine-generating oxidase activity"/>
    <property type="evidence" value="ECO:0007669"/>
    <property type="project" value="TreeGrafter"/>
</dbReference>